<dbReference type="Gene3D" id="3.30.200.160">
    <property type="entry name" value="TFIIIC, subcomplex tauA, subunit Sfc1, barrel domain"/>
    <property type="match status" value="1"/>
</dbReference>
<name>A0A0A1T2H7_9HYPO</name>
<dbReference type="OrthoDB" id="5598268at2759"/>
<keyword evidence="2" id="KW-0238">DNA-binding</keyword>
<gene>
    <name evidence="8" type="ORF">VHEMI00638</name>
</gene>
<evidence type="ECO:0008006" key="10">
    <source>
        <dbReference type="Google" id="ProtNLM"/>
    </source>
</evidence>
<feature type="domain" description="Transcription factor IIIC subunit 5 HTH" evidence="6">
    <location>
        <begin position="222"/>
        <end position="365"/>
    </location>
</feature>
<dbReference type="InterPro" id="IPR040454">
    <property type="entry name" value="TF_IIIC_Tfc1/Sfc1"/>
</dbReference>
<dbReference type="InterPro" id="IPR019136">
    <property type="entry name" value="TF_IIIC_su-5_HTH"/>
</dbReference>
<proteinExistence type="predicted"/>
<evidence type="ECO:0000259" key="7">
    <source>
        <dbReference type="Pfam" id="PF17682"/>
    </source>
</evidence>
<feature type="domain" description="Transcription factor IIIC subunit Tfc1/Sfc1 triple barrel" evidence="7">
    <location>
        <begin position="41"/>
        <end position="182"/>
    </location>
</feature>
<evidence type="ECO:0000256" key="1">
    <source>
        <dbReference type="ARBA" id="ARBA00004123"/>
    </source>
</evidence>
<dbReference type="InterPro" id="IPR042536">
    <property type="entry name" value="TFIIIC_tauA_Sfc1"/>
</dbReference>
<accession>A0A0A1T2H7</accession>
<comment type="subcellular location">
    <subcellularLocation>
        <location evidence="1">Nucleus</location>
    </subcellularLocation>
</comment>
<feature type="compositionally biased region" description="Acidic residues" evidence="5">
    <location>
        <begin position="574"/>
        <end position="588"/>
    </location>
</feature>
<keyword evidence="4" id="KW-0539">Nucleus</keyword>
<dbReference type="HOGENOM" id="CLU_016809_2_1_1"/>
<protein>
    <recommendedName>
        <fullName evidence="10">Transcription factor IIIC, subunit 5</fullName>
    </recommendedName>
</protein>
<sequence>MDVTPSSPNGSAHATSQEAPDVYNERNMAPRYEISQRMISAIEVPANVQNADRAIQALGRASNLSHVLDPSRYSIPLYLNPDDPFCSPILSHNAPSHNVVLKVTVPKRTGRRRKRGSAGLWQTYTSNMPESDSSSQVCSIAQLDSPALLKQKLGDTIGKHTVEAVGIIDNTHRFRGLADFIWNMSGSKFTQEFKNKALSGDAAKLRDFHFQPGIDHGPNADIIPPPIFTHMNLPFNYQYSQNPYVRATEGGGTVNLTAVKQVGYFIRADEEAPTGPQHPPDMTDPRTVEVIAQLEEAFEERPVWTRRSLLNHMRGRLENWNELKKYLNYAAYQFKGGPWRDGVVPYGIDPRTDPKYRIYQTLMFKLHTQRTTHAGQTWQSLRRDQDAKASEAGANTHVFDGDAYHTDGKVWQVCDITDPLLRELLQDAAVRETCDVSSGWYHGGRWAKVKAIMKTKLVALQFGRILTRADFAATLRFGDMTPARSNSTNFNIPLPDLHLTKEELTILHGREPPKKRSQGYNIRLRTKLETSMAVDSSSLASANTAQLIDATNIEENDSEMEGDEQDNDDHADMMDDDTAMYTDDYGDQ</sequence>
<evidence type="ECO:0000256" key="2">
    <source>
        <dbReference type="ARBA" id="ARBA00023125"/>
    </source>
</evidence>
<dbReference type="GO" id="GO:0005634">
    <property type="term" value="C:nucleus"/>
    <property type="evidence" value="ECO:0007669"/>
    <property type="project" value="UniProtKB-SubCell"/>
</dbReference>
<feature type="region of interest" description="Disordered" evidence="5">
    <location>
        <begin position="545"/>
        <end position="588"/>
    </location>
</feature>
<feature type="compositionally biased region" description="Acidic residues" evidence="5">
    <location>
        <begin position="552"/>
        <end position="567"/>
    </location>
</feature>
<evidence type="ECO:0000313" key="8">
    <source>
        <dbReference type="EMBL" id="CEJ80457.1"/>
    </source>
</evidence>
<dbReference type="Pfam" id="PF17682">
    <property type="entry name" value="Tau95_N"/>
    <property type="match status" value="1"/>
</dbReference>
<feature type="region of interest" description="Disordered" evidence="5">
    <location>
        <begin position="1"/>
        <end position="25"/>
    </location>
</feature>
<evidence type="ECO:0000256" key="4">
    <source>
        <dbReference type="ARBA" id="ARBA00023242"/>
    </source>
</evidence>
<dbReference type="GO" id="GO:0006384">
    <property type="term" value="P:transcription initiation at RNA polymerase III promoter"/>
    <property type="evidence" value="ECO:0007669"/>
    <property type="project" value="InterPro"/>
</dbReference>
<organism evidence="8 9">
    <name type="scientific">[Torrubiella] hemipterigena</name>
    <dbReference type="NCBI Taxonomy" id="1531966"/>
    <lineage>
        <taxon>Eukaryota</taxon>
        <taxon>Fungi</taxon>
        <taxon>Dikarya</taxon>
        <taxon>Ascomycota</taxon>
        <taxon>Pezizomycotina</taxon>
        <taxon>Sordariomycetes</taxon>
        <taxon>Hypocreomycetidae</taxon>
        <taxon>Hypocreales</taxon>
        <taxon>Clavicipitaceae</taxon>
        <taxon>Clavicipitaceae incertae sedis</taxon>
        <taxon>'Torrubiella' clade</taxon>
    </lineage>
</organism>
<feature type="compositionally biased region" description="Polar residues" evidence="5">
    <location>
        <begin position="1"/>
        <end position="18"/>
    </location>
</feature>
<dbReference type="AlphaFoldDB" id="A0A0A1T2H7"/>
<evidence type="ECO:0000313" key="9">
    <source>
        <dbReference type="Proteomes" id="UP000039046"/>
    </source>
</evidence>
<dbReference type="EMBL" id="CDHN01000001">
    <property type="protein sequence ID" value="CEJ80457.1"/>
    <property type="molecule type" value="Genomic_DNA"/>
</dbReference>
<dbReference type="GO" id="GO:0001003">
    <property type="term" value="F:RNA polymerase III type 2 promoter sequence-specific DNA binding"/>
    <property type="evidence" value="ECO:0007669"/>
    <property type="project" value="TreeGrafter"/>
</dbReference>
<dbReference type="InterPro" id="IPR041499">
    <property type="entry name" value="Tfc1/Sfc1_N"/>
</dbReference>
<evidence type="ECO:0000256" key="3">
    <source>
        <dbReference type="ARBA" id="ARBA00023163"/>
    </source>
</evidence>
<dbReference type="GO" id="GO:0000127">
    <property type="term" value="C:transcription factor TFIIIC complex"/>
    <property type="evidence" value="ECO:0007669"/>
    <property type="project" value="InterPro"/>
</dbReference>
<dbReference type="Pfam" id="PF09734">
    <property type="entry name" value="Tau95"/>
    <property type="match status" value="1"/>
</dbReference>
<dbReference type="PANTHER" id="PTHR13230:SF5">
    <property type="entry name" value="GENERAL TRANSCRIPTION FACTOR 3C POLYPEPTIDE 5"/>
    <property type="match status" value="1"/>
</dbReference>
<dbReference type="STRING" id="1531966.A0A0A1T2H7"/>
<reference evidence="8 9" key="1">
    <citation type="journal article" date="2015" name="Genome Announc.">
        <title>Draft Genome Sequence and Gene Annotation of the Entomopathogenic Fungus Verticillium hemipterigenum.</title>
        <authorList>
            <person name="Horn F."/>
            <person name="Habel A."/>
            <person name="Scharf D.H."/>
            <person name="Dworschak J."/>
            <person name="Brakhage A.A."/>
            <person name="Guthke R."/>
            <person name="Hertweck C."/>
            <person name="Linde J."/>
        </authorList>
    </citation>
    <scope>NUCLEOTIDE SEQUENCE [LARGE SCALE GENOMIC DNA]</scope>
</reference>
<keyword evidence="3" id="KW-0804">Transcription</keyword>
<dbReference type="Proteomes" id="UP000039046">
    <property type="component" value="Unassembled WGS sequence"/>
</dbReference>
<dbReference type="GO" id="GO:0001002">
    <property type="term" value="F:RNA polymerase III type 1 promoter sequence-specific DNA binding"/>
    <property type="evidence" value="ECO:0007669"/>
    <property type="project" value="TreeGrafter"/>
</dbReference>
<keyword evidence="9" id="KW-1185">Reference proteome</keyword>
<evidence type="ECO:0000259" key="6">
    <source>
        <dbReference type="Pfam" id="PF09734"/>
    </source>
</evidence>
<dbReference type="PANTHER" id="PTHR13230">
    <property type="entry name" value="GENERAL TRANSCRIPTION FACTOR IIIC, POLYPEPTIDE 5"/>
    <property type="match status" value="1"/>
</dbReference>
<evidence type="ECO:0000256" key="5">
    <source>
        <dbReference type="SAM" id="MobiDB-lite"/>
    </source>
</evidence>